<comment type="caution">
    <text evidence="3">The sequence shown here is derived from an EMBL/GenBank/DDBJ whole genome shotgun (WGS) entry which is preliminary data.</text>
</comment>
<feature type="domain" description="DnaJ homologue subfamily C member 28 conserved" evidence="2">
    <location>
        <begin position="14"/>
        <end position="84"/>
    </location>
</feature>
<feature type="region of interest" description="Disordered" evidence="1">
    <location>
        <begin position="22"/>
        <end position="44"/>
    </location>
</feature>
<evidence type="ECO:0000313" key="4">
    <source>
        <dbReference type="Proteomes" id="UP000256269"/>
    </source>
</evidence>
<dbReference type="InterPro" id="IPR018961">
    <property type="entry name" value="DnaJ_homolog_subfam-C_membr-28"/>
</dbReference>
<feature type="region of interest" description="Disordered" evidence="1">
    <location>
        <begin position="136"/>
        <end position="157"/>
    </location>
</feature>
<organism evidence="3 4">
    <name type="scientific">Kutzneria buriramensis</name>
    <dbReference type="NCBI Taxonomy" id="1045776"/>
    <lineage>
        <taxon>Bacteria</taxon>
        <taxon>Bacillati</taxon>
        <taxon>Actinomycetota</taxon>
        <taxon>Actinomycetes</taxon>
        <taxon>Pseudonocardiales</taxon>
        <taxon>Pseudonocardiaceae</taxon>
        <taxon>Kutzneria</taxon>
    </lineage>
</organism>
<keyword evidence="4" id="KW-1185">Reference proteome</keyword>
<evidence type="ECO:0000256" key="1">
    <source>
        <dbReference type="SAM" id="MobiDB-lite"/>
    </source>
</evidence>
<dbReference type="Proteomes" id="UP000256269">
    <property type="component" value="Unassembled WGS sequence"/>
</dbReference>
<sequence>MTERRPAGVNFETWLDKQIREGEQRGEFDNLPGKGKPLPDRGELRDPDWWARSYLAREGGPTEALLPTSLQLRKEVERLSETVRDMPSERLVREHVADLNKRIAAWLRSPSGPHVRVGPQNADAVVAEWRAAKATPRPVLATPEPGKKRRWWNRRMS</sequence>
<dbReference type="EMBL" id="QUNO01000002">
    <property type="protein sequence ID" value="REH54115.1"/>
    <property type="molecule type" value="Genomic_DNA"/>
</dbReference>
<dbReference type="RefSeq" id="WP_211352912.1">
    <property type="nucleotide sequence ID" value="NZ_CP144375.1"/>
</dbReference>
<protein>
    <submittedName>
        <fullName evidence="3">Uncharacterized protein DUF1992</fullName>
    </submittedName>
</protein>
<dbReference type="AlphaFoldDB" id="A0A3E0I7J2"/>
<reference evidence="3 4" key="1">
    <citation type="submission" date="2018-08" db="EMBL/GenBank/DDBJ databases">
        <title>Genomic Encyclopedia of Archaeal and Bacterial Type Strains, Phase II (KMG-II): from individual species to whole genera.</title>
        <authorList>
            <person name="Goeker M."/>
        </authorList>
    </citation>
    <scope>NUCLEOTIDE SEQUENCE [LARGE SCALE GENOMIC DNA]</scope>
    <source>
        <strain evidence="3 4">DSM 45791</strain>
    </source>
</reference>
<gene>
    <name evidence="3" type="ORF">BCF44_102347</name>
</gene>
<accession>A0A3E0I7J2</accession>
<dbReference type="Pfam" id="PF09350">
    <property type="entry name" value="DJC28_CD"/>
    <property type="match status" value="1"/>
</dbReference>
<evidence type="ECO:0000259" key="2">
    <source>
        <dbReference type="Pfam" id="PF09350"/>
    </source>
</evidence>
<feature type="compositionally biased region" description="Basic residues" evidence="1">
    <location>
        <begin position="147"/>
        <end position="157"/>
    </location>
</feature>
<proteinExistence type="predicted"/>
<name>A0A3E0I7J2_9PSEU</name>
<evidence type="ECO:0000313" key="3">
    <source>
        <dbReference type="EMBL" id="REH54115.1"/>
    </source>
</evidence>